<protein>
    <submittedName>
        <fullName evidence="1">Uncharacterized protein</fullName>
    </submittedName>
</protein>
<evidence type="ECO:0000313" key="2">
    <source>
        <dbReference type="Proteomes" id="UP001139125"/>
    </source>
</evidence>
<accession>A0A9X2RHX8</accession>
<evidence type="ECO:0000313" key="1">
    <source>
        <dbReference type="EMBL" id="MCP9292304.1"/>
    </source>
</evidence>
<organism evidence="1 2">
    <name type="scientific">Gracilimonas sediminicola</name>
    <dbReference type="NCBI Taxonomy" id="2952158"/>
    <lineage>
        <taxon>Bacteria</taxon>
        <taxon>Pseudomonadati</taxon>
        <taxon>Balneolota</taxon>
        <taxon>Balneolia</taxon>
        <taxon>Balneolales</taxon>
        <taxon>Balneolaceae</taxon>
        <taxon>Gracilimonas</taxon>
    </lineage>
</organism>
<dbReference type="RefSeq" id="WP_255135185.1">
    <property type="nucleotide sequence ID" value="NZ_JANDBC010000002.1"/>
</dbReference>
<name>A0A9X2RHX8_9BACT</name>
<reference evidence="1" key="1">
    <citation type="submission" date="2022-06" db="EMBL/GenBank/DDBJ databases">
        <title>Gracilimonas sp. CAU 1638 isolated from sea sediment.</title>
        <authorList>
            <person name="Kim W."/>
        </authorList>
    </citation>
    <scope>NUCLEOTIDE SEQUENCE</scope>
    <source>
        <strain evidence="1">CAU 1638</strain>
    </source>
</reference>
<dbReference type="Proteomes" id="UP001139125">
    <property type="component" value="Unassembled WGS sequence"/>
</dbReference>
<sequence>METIKVQIKDNKALKILKDLEDLDILKIMENDDVDLHQGEKLSVKYAGAISSETSKKMNNYVNESREEWEDRDI</sequence>
<keyword evidence="2" id="KW-1185">Reference proteome</keyword>
<gene>
    <name evidence="1" type="ORF">NM125_12020</name>
</gene>
<comment type="caution">
    <text evidence="1">The sequence shown here is derived from an EMBL/GenBank/DDBJ whole genome shotgun (WGS) entry which is preliminary data.</text>
</comment>
<dbReference type="AlphaFoldDB" id="A0A9X2RHX8"/>
<proteinExistence type="predicted"/>
<dbReference type="EMBL" id="JANDBC010000002">
    <property type="protein sequence ID" value="MCP9292304.1"/>
    <property type="molecule type" value="Genomic_DNA"/>
</dbReference>